<dbReference type="SUPFAM" id="SSF52540">
    <property type="entry name" value="P-loop containing nucleoside triphosphate hydrolases"/>
    <property type="match status" value="1"/>
</dbReference>
<dbReference type="OrthoDB" id="479754at2"/>
<evidence type="ECO:0000313" key="2">
    <source>
        <dbReference type="EMBL" id="ABW32860.1"/>
    </source>
</evidence>
<protein>
    <submittedName>
        <fullName evidence="2">Conserved CobQ/CobB/MinD/ParA domain</fullName>
    </submittedName>
</protein>
<organism evidence="2 3">
    <name type="scientific">Acaryochloris marina (strain MBIC 11017)</name>
    <dbReference type="NCBI Taxonomy" id="329726"/>
    <lineage>
        <taxon>Bacteria</taxon>
        <taxon>Bacillati</taxon>
        <taxon>Cyanobacteriota</taxon>
        <taxon>Cyanophyceae</taxon>
        <taxon>Acaryochloridales</taxon>
        <taxon>Acaryochloridaceae</taxon>
        <taxon>Acaryochloris</taxon>
    </lineage>
</organism>
<keyword evidence="2" id="KW-0614">Plasmid</keyword>
<evidence type="ECO:0000259" key="1">
    <source>
        <dbReference type="Pfam" id="PF01656"/>
    </source>
</evidence>
<dbReference type="AlphaFoldDB" id="A8ZPC4"/>
<feature type="domain" description="CobQ/CobB/MinD/ParA nucleotide binding" evidence="1">
    <location>
        <begin position="3"/>
        <end position="179"/>
    </location>
</feature>
<dbReference type="Pfam" id="PF01656">
    <property type="entry name" value="CbiA"/>
    <property type="match status" value="1"/>
</dbReference>
<dbReference type="InterPro" id="IPR050678">
    <property type="entry name" value="DNA_Partitioning_ATPase"/>
</dbReference>
<evidence type="ECO:0000313" key="3">
    <source>
        <dbReference type="Proteomes" id="UP000000268"/>
    </source>
</evidence>
<dbReference type="NCBIfam" id="NF041546">
    <property type="entry name" value="ParA_partition"/>
    <property type="match status" value="1"/>
</dbReference>
<geneLocation type="plasmid" evidence="2 3">
    <name>pREB5</name>
</geneLocation>
<dbReference type="HOGENOM" id="CLU_037612_5_3_3"/>
<dbReference type="Proteomes" id="UP000000268">
    <property type="component" value="Plasmid pREB5"/>
</dbReference>
<name>A8ZPC4_ACAM1</name>
<accession>A8ZPC4</accession>
<dbReference type="RefSeq" id="WP_012167992.1">
    <property type="nucleotide sequence ID" value="NC_009930.1"/>
</dbReference>
<proteinExistence type="predicted"/>
<dbReference type="KEGG" id="amr:AM1_E0091"/>
<dbReference type="PANTHER" id="PTHR13696:SF96">
    <property type="entry name" value="COBQ_COBB_MIND_PARA NUCLEOTIDE BINDING DOMAIN-CONTAINING PROTEIN"/>
    <property type="match status" value="1"/>
</dbReference>
<dbReference type="InterPro" id="IPR048089">
    <property type="entry name" value="McdA"/>
</dbReference>
<dbReference type="Gene3D" id="3.40.50.300">
    <property type="entry name" value="P-loop containing nucleotide triphosphate hydrolases"/>
    <property type="match status" value="1"/>
</dbReference>
<dbReference type="CDD" id="cd02042">
    <property type="entry name" value="ParAB_family"/>
    <property type="match status" value="1"/>
</dbReference>
<keyword evidence="3" id="KW-1185">Reference proteome</keyword>
<dbReference type="InterPro" id="IPR027417">
    <property type="entry name" value="P-loop_NTPase"/>
</dbReference>
<dbReference type="InterPro" id="IPR002586">
    <property type="entry name" value="CobQ/CobB/MinD/ParA_Nub-bd_dom"/>
</dbReference>
<dbReference type="PIRSF" id="PIRSF009320">
    <property type="entry name" value="Nuc_binding_HP_1000"/>
    <property type="match status" value="1"/>
</dbReference>
<gene>
    <name evidence="2" type="ordered locus">AM1_E0091</name>
</gene>
<sequence>MIITLASLKGGSGKTSLAVHLSHAISLEKKKVLLVDADPQASAQNWAAARETKPPFTVVGMARNTLHRDLPDLLDNFDHAVIDTPPRVSALARTSILAADLVIIPVQPSSYDVWAAAETVALLDEAKGFKPELKAVFVVNRVLTRTLISKDVVEALAEYDVPTLSNKITQRVAFAEASSGYTVLESEPKKSAAKEIKALSKEILKFLELKRW</sequence>
<dbReference type="EMBL" id="CP000842">
    <property type="protein sequence ID" value="ABW32860.1"/>
    <property type="molecule type" value="Genomic_DNA"/>
</dbReference>
<dbReference type="PANTHER" id="PTHR13696">
    <property type="entry name" value="P-LOOP CONTAINING NUCLEOSIDE TRIPHOSPHATE HYDROLASE"/>
    <property type="match status" value="1"/>
</dbReference>
<reference evidence="2 3" key="1">
    <citation type="journal article" date="2008" name="Proc. Natl. Acad. Sci. U.S.A.">
        <title>Niche adaptation and genome expansion in the chlorophyll d-producing cyanobacterium Acaryochloris marina.</title>
        <authorList>
            <person name="Swingley W.D."/>
            <person name="Chen M."/>
            <person name="Cheung P.C."/>
            <person name="Conrad A.L."/>
            <person name="Dejesa L.C."/>
            <person name="Hao J."/>
            <person name="Honchak B.M."/>
            <person name="Karbach L.E."/>
            <person name="Kurdoglu A."/>
            <person name="Lahiri S."/>
            <person name="Mastrian S.D."/>
            <person name="Miyashita H."/>
            <person name="Page L."/>
            <person name="Ramakrishna P."/>
            <person name="Satoh S."/>
            <person name="Sattley W.M."/>
            <person name="Shimada Y."/>
            <person name="Taylor H.L."/>
            <person name="Tomo T."/>
            <person name="Tsuchiya T."/>
            <person name="Wang Z.T."/>
            <person name="Raymond J."/>
            <person name="Mimuro M."/>
            <person name="Blankenship R.E."/>
            <person name="Touchman J.W."/>
        </authorList>
    </citation>
    <scope>NUCLEOTIDE SEQUENCE [LARGE SCALE GENOMIC DNA]</scope>
    <source>
        <strain evidence="3">MBIC 11017</strain>
        <plasmid evidence="3">Plasmid pREB5</plasmid>
    </source>
</reference>